<accession>A0AAV7Q982</accession>
<evidence type="ECO:0000256" key="1">
    <source>
        <dbReference type="SAM" id="MobiDB-lite"/>
    </source>
</evidence>
<organism evidence="2 3">
    <name type="scientific">Pleurodeles waltl</name>
    <name type="common">Iberian ribbed newt</name>
    <dbReference type="NCBI Taxonomy" id="8319"/>
    <lineage>
        <taxon>Eukaryota</taxon>
        <taxon>Metazoa</taxon>
        <taxon>Chordata</taxon>
        <taxon>Craniata</taxon>
        <taxon>Vertebrata</taxon>
        <taxon>Euteleostomi</taxon>
        <taxon>Amphibia</taxon>
        <taxon>Batrachia</taxon>
        <taxon>Caudata</taxon>
        <taxon>Salamandroidea</taxon>
        <taxon>Salamandridae</taxon>
        <taxon>Pleurodelinae</taxon>
        <taxon>Pleurodeles</taxon>
    </lineage>
</organism>
<comment type="caution">
    <text evidence="2">The sequence shown here is derived from an EMBL/GenBank/DDBJ whole genome shotgun (WGS) entry which is preliminary data.</text>
</comment>
<reference evidence="2" key="1">
    <citation type="journal article" date="2022" name="bioRxiv">
        <title>Sequencing and chromosome-scale assembly of the giantPleurodeles waltlgenome.</title>
        <authorList>
            <person name="Brown T."/>
            <person name="Elewa A."/>
            <person name="Iarovenko S."/>
            <person name="Subramanian E."/>
            <person name="Araus A.J."/>
            <person name="Petzold A."/>
            <person name="Susuki M."/>
            <person name="Suzuki K.-i.T."/>
            <person name="Hayashi T."/>
            <person name="Toyoda A."/>
            <person name="Oliveira C."/>
            <person name="Osipova E."/>
            <person name="Leigh N.D."/>
            <person name="Simon A."/>
            <person name="Yun M.H."/>
        </authorList>
    </citation>
    <scope>NUCLEOTIDE SEQUENCE</scope>
    <source>
        <strain evidence="2">20211129_DDA</strain>
        <tissue evidence="2">Liver</tissue>
    </source>
</reference>
<dbReference type="Proteomes" id="UP001066276">
    <property type="component" value="Chromosome 6"/>
</dbReference>
<dbReference type="AlphaFoldDB" id="A0AAV7Q982"/>
<feature type="region of interest" description="Disordered" evidence="1">
    <location>
        <begin position="1"/>
        <end position="24"/>
    </location>
</feature>
<evidence type="ECO:0000313" key="2">
    <source>
        <dbReference type="EMBL" id="KAJ1135138.1"/>
    </source>
</evidence>
<dbReference type="EMBL" id="JANPWB010000010">
    <property type="protein sequence ID" value="KAJ1135138.1"/>
    <property type="molecule type" value="Genomic_DNA"/>
</dbReference>
<protein>
    <submittedName>
        <fullName evidence="2">Uncharacterized protein</fullName>
    </submittedName>
</protein>
<name>A0AAV7Q982_PLEWA</name>
<gene>
    <name evidence="2" type="ORF">NDU88_001583</name>
</gene>
<evidence type="ECO:0000313" key="3">
    <source>
        <dbReference type="Proteomes" id="UP001066276"/>
    </source>
</evidence>
<feature type="region of interest" description="Disordered" evidence="1">
    <location>
        <begin position="50"/>
        <end position="85"/>
    </location>
</feature>
<keyword evidence="3" id="KW-1185">Reference proteome</keyword>
<proteinExistence type="predicted"/>
<sequence>MLVPPRGVDKGWEPYNGRKPRGPAPARLRTIRKIKREALCSPIVSAICAPSGDRPSPHNTLGRNAYRAENKLRGMRGRSSRQQTQ</sequence>